<keyword evidence="3 6" id="KW-0378">Hydrolase</keyword>
<dbReference type="Pfam" id="PF00082">
    <property type="entry name" value="Peptidase_S8"/>
    <property type="match status" value="1"/>
</dbReference>
<evidence type="ECO:0000256" key="5">
    <source>
        <dbReference type="PIRSR" id="PIRSR615500-1"/>
    </source>
</evidence>
<comment type="similarity">
    <text evidence="1 6">Belongs to the peptidase S8 family.</text>
</comment>
<evidence type="ECO:0000256" key="4">
    <source>
        <dbReference type="ARBA" id="ARBA00022825"/>
    </source>
</evidence>
<dbReference type="Pfam" id="PF02368">
    <property type="entry name" value="Big_2"/>
    <property type="match status" value="1"/>
</dbReference>
<evidence type="ECO:0000256" key="2">
    <source>
        <dbReference type="ARBA" id="ARBA00022670"/>
    </source>
</evidence>
<dbReference type="InterPro" id="IPR000209">
    <property type="entry name" value="Peptidase_S8/S53_dom"/>
</dbReference>
<evidence type="ECO:0000313" key="11">
    <source>
        <dbReference type="EMBL" id="SEO53220.1"/>
    </source>
</evidence>
<dbReference type="AlphaFoldDB" id="A0A1H8QG65"/>
<dbReference type="PROSITE" id="PS51892">
    <property type="entry name" value="SUBTILASE"/>
    <property type="match status" value="1"/>
</dbReference>
<dbReference type="InterPro" id="IPR008964">
    <property type="entry name" value="Invasin/intimin_cell_adhesion"/>
</dbReference>
<organism evidence="11 12">
    <name type="scientific">Denitrobacterium detoxificans</name>
    <dbReference type="NCBI Taxonomy" id="79604"/>
    <lineage>
        <taxon>Bacteria</taxon>
        <taxon>Bacillati</taxon>
        <taxon>Actinomycetota</taxon>
        <taxon>Coriobacteriia</taxon>
        <taxon>Eggerthellales</taxon>
        <taxon>Eggerthellaceae</taxon>
        <taxon>Denitrobacterium</taxon>
    </lineage>
</organism>
<evidence type="ECO:0000259" key="10">
    <source>
        <dbReference type="Pfam" id="PF18885"/>
    </source>
</evidence>
<dbReference type="Pfam" id="PF18885">
    <property type="entry name" value="DUF5648"/>
    <property type="match status" value="1"/>
</dbReference>
<evidence type="ECO:0000256" key="6">
    <source>
        <dbReference type="PROSITE-ProRule" id="PRU01240"/>
    </source>
</evidence>
<evidence type="ECO:0000259" key="8">
    <source>
        <dbReference type="Pfam" id="PF00082"/>
    </source>
</evidence>
<keyword evidence="4 6" id="KW-0720">Serine protease</keyword>
<sequence length="966" mass="102114">MLMALRAKTNGRVKRGAIAGVVLAACAGVALAFVLGVPGSQGPSEVLVGPVNDVSQAYVTPSGGYELQDPAPGDAGDAGEAGTEAVASPAAATVGPDDIYVLNQLLLLLEESDTIQSAEAFLADLDVSVTKRVTGEDIALGFVVLELAEGVDVLTAQAAVEEAGRSCQPNYVYHLMDDGLAAQDVSAQIAAGAASSEGASGDGGLVTLSASSPLADAYVINDNYYTKTNDIERGYLWGIDSVNAREAWSIVRCLDTDQEPRSNTVTIATLDTGCDVNHEDLKDRVVFAYDAVRQTSTNVTSVSGHGTHVAGIAAATANNAKGVAGYSYNANLLPITVFKQVGSGVTAYSNEIARAYSFVLNNKDAYGSVRVINLSVGMVYTQEQIDRLNSGVMSSDKMLVARIKEAHDAGILTVSAAGNSTEATVPYVCYPGDLSETLNVMNLQYDQASAGVTRSESSNYNTASQVQGATNKKISAPGTSIASTWDASFPLSGTTTSYALMNGTSMAAPCVSGIAALLFAYDPSLTPDEVEGILCASATDVVYTTYDDEGTVVEEAAEGWDPYTGYGEVNAYHALQLLKIQRGEADFQERSDATFKQMTTTDGSTHTYVTAEVGDSFTLALPFDGSYPFSWETSDASIATVDANGVVTAHASGSVTITARMGEPLAEDITCSIELKVTPLNINRAVIGYIENQVYAGSPICPGIVATAEQGGRSLVEGVDYVLTYANNENVGLATVTIQGKGECYGTTSRTFNIMHADIAQVDISIPSVTYTGKELKPKVTVTYGAKTLQEGTDYTLQYSSNVNPGTGSVRVKAVSGGNFTGVTTGTFSITQGSQSMHRLYNPNSGEHFYTASTSERDNLKRLGWRYEGVGWMAPTSGAEVYRLYNPNGGDHHYTMSTSERDGLRKLGWRYEGVGWYSDTSKTTPLYRQYNPNAKSGSHNYTTSKAENNFLVKAGWRGEGIGWYGL</sequence>
<dbReference type="InterPro" id="IPR003343">
    <property type="entry name" value="Big_2"/>
</dbReference>
<feature type="active site" description="Charge relay system" evidence="5 6">
    <location>
        <position position="271"/>
    </location>
</feature>
<evidence type="ECO:0000256" key="7">
    <source>
        <dbReference type="SAM" id="MobiDB-lite"/>
    </source>
</evidence>
<evidence type="ECO:0000256" key="3">
    <source>
        <dbReference type="ARBA" id="ARBA00022801"/>
    </source>
</evidence>
<dbReference type="GO" id="GO:0004252">
    <property type="term" value="F:serine-type endopeptidase activity"/>
    <property type="evidence" value="ECO:0007669"/>
    <property type="project" value="UniProtKB-UniRule"/>
</dbReference>
<dbReference type="PROSITE" id="PS51257">
    <property type="entry name" value="PROKAR_LIPOPROTEIN"/>
    <property type="match status" value="1"/>
</dbReference>
<dbReference type="InterPro" id="IPR036852">
    <property type="entry name" value="Peptidase_S8/S53_dom_sf"/>
</dbReference>
<dbReference type="Gene3D" id="2.60.40.1080">
    <property type="match status" value="1"/>
</dbReference>
<proteinExistence type="inferred from homology"/>
<dbReference type="InterPro" id="IPR022398">
    <property type="entry name" value="Peptidase_S8_His-AS"/>
</dbReference>
<dbReference type="PANTHER" id="PTHR43806">
    <property type="entry name" value="PEPTIDASE S8"/>
    <property type="match status" value="1"/>
</dbReference>
<protein>
    <submittedName>
        <fullName evidence="11">Ig-like domain (Group 2)</fullName>
    </submittedName>
</protein>
<feature type="domain" description="DUF5648" evidence="10">
    <location>
        <begin position="837"/>
        <end position="965"/>
    </location>
</feature>
<dbReference type="PROSITE" id="PS00137">
    <property type="entry name" value="SUBTILASE_HIS"/>
    <property type="match status" value="1"/>
</dbReference>
<evidence type="ECO:0000256" key="1">
    <source>
        <dbReference type="ARBA" id="ARBA00011073"/>
    </source>
</evidence>
<name>A0A1H8QG65_9ACTN</name>
<feature type="active site" description="Charge relay system" evidence="5 6">
    <location>
        <position position="505"/>
    </location>
</feature>
<keyword evidence="2 6" id="KW-0645">Protease</keyword>
<accession>A0A1H8QG65</accession>
<dbReference type="InterPro" id="IPR043708">
    <property type="entry name" value="DUF5648"/>
</dbReference>
<feature type="domain" description="BIG2" evidence="9">
    <location>
        <begin position="628"/>
        <end position="659"/>
    </location>
</feature>
<evidence type="ECO:0000259" key="9">
    <source>
        <dbReference type="Pfam" id="PF02368"/>
    </source>
</evidence>
<dbReference type="GO" id="GO:0006508">
    <property type="term" value="P:proteolysis"/>
    <property type="evidence" value="ECO:0007669"/>
    <property type="project" value="UniProtKB-KW"/>
</dbReference>
<dbReference type="Proteomes" id="UP000182975">
    <property type="component" value="Unassembled WGS sequence"/>
</dbReference>
<dbReference type="SUPFAM" id="SSF49373">
    <property type="entry name" value="Invasin/intimin cell-adhesion fragments"/>
    <property type="match status" value="1"/>
</dbReference>
<feature type="active site" description="Charge relay system" evidence="5 6">
    <location>
        <position position="305"/>
    </location>
</feature>
<dbReference type="Gene3D" id="3.40.50.200">
    <property type="entry name" value="Peptidase S8/S53 domain"/>
    <property type="match status" value="1"/>
</dbReference>
<dbReference type="SUPFAM" id="SSF52743">
    <property type="entry name" value="Subtilisin-like"/>
    <property type="match status" value="1"/>
</dbReference>
<dbReference type="PRINTS" id="PR00723">
    <property type="entry name" value="SUBTILISIN"/>
</dbReference>
<dbReference type="PANTHER" id="PTHR43806:SF11">
    <property type="entry name" value="CEREVISIN-RELATED"/>
    <property type="match status" value="1"/>
</dbReference>
<reference evidence="12" key="1">
    <citation type="submission" date="2016-10" db="EMBL/GenBank/DDBJ databases">
        <authorList>
            <person name="Varghese N."/>
        </authorList>
    </citation>
    <scope>NUCLEOTIDE SEQUENCE [LARGE SCALE GENOMIC DNA]</scope>
    <source>
        <strain evidence="12">DSM 21843</strain>
    </source>
</reference>
<dbReference type="InterPro" id="IPR023828">
    <property type="entry name" value="Peptidase_S8_Ser-AS"/>
</dbReference>
<gene>
    <name evidence="11" type="ORF">SAMN02910314_00476</name>
</gene>
<feature type="domain" description="Peptidase S8/S53" evidence="8">
    <location>
        <begin position="263"/>
        <end position="545"/>
    </location>
</feature>
<dbReference type="InterPro" id="IPR015500">
    <property type="entry name" value="Peptidase_S8_subtilisin-rel"/>
</dbReference>
<dbReference type="PROSITE" id="PS00138">
    <property type="entry name" value="SUBTILASE_SER"/>
    <property type="match status" value="1"/>
</dbReference>
<evidence type="ECO:0000313" key="12">
    <source>
        <dbReference type="Proteomes" id="UP000182975"/>
    </source>
</evidence>
<feature type="compositionally biased region" description="Low complexity" evidence="7">
    <location>
        <begin position="69"/>
        <end position="87"/>
    </location>
</feature>
<dbReference type="EMBL" id="FOEC01000002">
    <property type="protein sequence ID" value="SEO53220.1"/>
    <property type="molecule type" value="Genomic_DNA"/>
</dbReference>
<keyword evidence="12" id="KW-1185">Reference proteome</keyword>
<feature type="region of interest" description="Disordered" evidence="7">
    <location>
        <begin position="62"/>
        <end position="89"/>
    </location>
</feature>
<dbReference type="InterPro" id="IPR050131">
    <property type="entry name" value="Peptidase_S8_subtilisin-like"/>
</dbReference>